<feature type="region of interest" description="Disordered" evidence="1">
    <location>
        <begin position="1"/>
        <end position="29"/>
    </location>
</feature>
<protein>
    <recommendedName>
        <fullName evidence="4">DUF4470 domain-containing protein</fullName>
    </recommendedName>
</protein>
<name>A0AAN8ERC3_9EURO</name>
<dbReference type="Proteomes" id="UP001316803">
    <property type="component" value="Unassembled WGS sequence"/>
</dbReference>
<keyword evidence="3" id="KW-1185">Reference proteome</keyword>
<dbReference type="EMBL" id="JAKLMC020000026">
    <property type="protein sequence ID" value="KAK5950548.1"/>
    <property type="molecule type" value="Genomic_DNA"/>
</dbReference>
<reference evidence="2 3" key="1">
    <citation type="submission" date="2022-12" db="EMBL/GenBank/DDBJ databases">
        <title>Genomic features and morphological characterization of a novel Knufia sp. strain isolated from spacecraft assembly facility.</title>
        <authorList>
            <person name="Teixeira M."/>
            <person name="Chander A.M."/>
            <person name="Stajich J.E."/>
            <person name="Venkateswaran K."/>
        </authorList>
    </citation>
    <scope>NUCLEOTIDE SEQUENCE [LARGE SCALE GENOMIC DNA]</scope>
    <source>
        <strain evidence="2 3">FJI-L2-BK-P2</strain>
    </source>
</reference>
<evidence type="ECO:0000313" key="2">
    <source>
        <dbReference type="EMBL" id="KAK5950548.1"/>
    </source>
</evidence>
<organism evidence="2 3">
    <name type="scientific">Knufia fluminis</name>
    <dbReference type="NCBI Taxonomy" id="191047"/>
    <lineage>
        <taxon>Eukaryota</taxon>
        <taxon>Fungi</taxon>
        <taxon>Dikarya</taxon>
        <taxon>Ascomycota</taxon>
        <taxon>Pezizomycotina</taxon>
        <taxon>Eurotiomycetes</taxon>
        <taxon>Chaetothyriomycetidae</taxon>
        <taxon>Chaetothyriales</taxon>
        <taxon>Trichomeriaceae</taxon>
        <taxon>Knufia</taxon>
    </lineage>
</organism>
<comment type="caution">
    <text evidence="2">The sequence shown here is derived from an EMBL/GenBank/DDBJ whole genome shotgun (WGS) entry which is preliminary data.</text>
</comment>
<proteinExistence type="predicted"/>
<evidence type="ECO:0008006" key="4">
    <source>
        <dbReference type="Google" id="ProtNLM"/>
    </source>
</evidence>
<feature type="compositionally biased region" description="Low complexity" evidence="1">
    <location>
        <begin position="12"/>
        <end position="22"/>
    </location>
</feature>
<accession>A0AAN8ERC3</accession>
<gene>
    <name evidence="2" type="ORF">OHC33_008491</name>
</gene>
<evidence type="ECO:0000313" key="3">
    <source>
        <dbReference type="Proteomes" id="UP001316803"/>
    </source>
</evidence>
<sequence length="757" mass="85976">MAADPAMMQQPSLTTAATSSNETAEDATSLRERGNALYKAGRVQQAIDLYHLTTPEFYVYGHDAAKSLYDDKLASIKDVSPNDIPVRRCLDDSSGEPVPNEISLLFAGVGDARNLYATWLALGLIIWLLLEEYDPEHDAEHVVLSTIYYTYYAQVMPKKAWDVMQSKITQACEMLEGRASLPEWLVIPSSDRVGIIDALQSWQKEITEMYSTDYVQENVIPALESDFASNIGEIGPDFNTSLKLETCCFVATLALLPDSKFMAQFEPGLRKLVRDFLSSVETRQEVSKQIRQYVAQNWKVNPTFYDLEWERITSHIDQAIRNDSTTLQLLFFRQVAQALRGIKGHMQVTVSVGSIIDVLEHIRYVAVDGQKQGEPRSLQPRQGFDRIHLSNVPDYIGTSLFSYVFAIPLTKSHDASFVTYDCLRNPPQWSSISEFDCEALTLHEPTKIAQALNVEHTGLWEGNLDSFWPMGDYQMFKPLSNTDRGYDQLLSKTQLTQWLFALFFKLAMPAKRGHDHVFGNSAMVLAPLSMSMYLRLLIHLHSVGYPAHTLASILSDILENRVRTTSRPPTRSPLRPEEASRSHALTKLSTAPFVAEMSTLTSMFTRVLPFAPLVKPGTIPPLRTLRRCTVAFPKLPVIEHLDLYRPDFVIILLKDSVMARLFPHDGDGSIPMRRLLTDQKSLDALPHDLHVISTWKWDFEEQKATFWLREDVARSIVADKVLWRCEIWRTDNWHPADPFSFFKNTLQMTIGECWTDG</sequence>
<evidence type="ECO:0000256" key="1">
    <source>
        <dbReference type="SAM" id="MobiDB-lite"/>
    </source>
</evidence>
<dbReference type="AlphaFoldDB" id="A0AAN8ERC3"/>